<name>A0A1L9RDN7_ASPWE</name>
<gene>
    <name evidence="3" type="ORF">ASPWEDRAFT_602961</name>
</gene>
<evidence type="ECO:0000256" key="2">
    <source>
        <dbReference type="SAM" id="SignalP"/>
    </source>
</evidence>
<protein>
    <submittedName>
        <fullName evidence="3">Uncharacterized protein</fullName>
    </submittedName>
</protein>
<proteinExistence type="predicted"/>
<accession>A0A1L9RDN7</accession>
<feature type="chain" id="PRO_5013313193" evidence="2">
    <location>
        <begin position="19"/>
        <end position="63"/>
    </location>
</feature>
<evidence type="ECO:0000313" key="4">
    <source>
        <dbReference type="Proteomes" id="UP000184383"/>
    </source>
</evidence>
<keyword evidence="4" id="KW-1185">Reference proteome</keyword>
<dbReference type="GeneID" id="63754360"/>
<keyword evidence="1" id="KW-0812">Transmembrane</keyword>
<sequence>MWFLTSHVLYCLLYPVSSTCCVAQLDLFQSSYYVIYDIIIILLLSVLLFKIYKTRGTERNGKE</sequence>
<dbReference type="Proteomes" id="UP000184383">
    <property type="component" value="Unassembled WGS sequence"/>
</dbReference>
<dbReference type="AlphaFoldDB" id="A0A1L9RDN7"/>
<organism evidence="3 4">
    <name type="scientific">Aspergillus wentii DTO 134E9</name>
    <dbReference type="NCBI Taxonomy" id="1073089"/>
    <lineage>
        <taxon>Eukaryota</taxon>
        <taxon>Fungi</taxon>
        <taxon>Dikarya</taxon>
        <taxon>Ascomycota</taxon>
        <taxon>Pezizomycotina</taxon>
        <taxon>Eurotiomycetes</taxon>
        <taxon>Eurotiomycetidae</taxon>
        <taxon>Eurotiales</taxon>
        <taxon>Aspergillaceae</taxon>
        <taxon>Aspergillus</taxon>
        <taxon>Aspergillus subgen. Cremei</taxon>
    </lineage>
</organism>
<reference evidence="4" key="1">
    <citation type="journal article" date="2017" name="Genome Biol.">
        <title>Comparative genomics reveals high biological diversity and specific adaptations in the industrially and medically important fungal genus Aspergillus.</title>
        <authorList>
            <person name="de Vries R.P."/>
            <person name="Riley R."/>
            <person name="Wiebenga A."/>
            <person name="Aguilar-Osorio G."/>
            <person name="Amillis S."/>
            <person name="Uchima C.A."/>
            <person name="Anderluh G."/>
            <person name="Asadollahi M."/>
            <person name="Askin M."/>
            <person name="Barry K."/>
            <person name="Battaglia E."/>
            <person name="Bayram O."/>
            <person name="Benocci T."/>
            <person name="Braus-Stromeyer S.A."/>
            <person name="Caldana C."/>
            <person name="Canovas D."/>
            <person name="Cerqueira G.C."/>
            <person name="Chen F."/>
            <person name="Chen W."/>
            <person name="Choi C."/>
            <person name="Clum A."/>
            <person name="Dos Santos R.A."/>
            <person name="Damasio A.R."/>
            <person name="Diallinas G."/>
            <person name="Emri T."/>
            <person name="Fekete E."/>
            <person name="Flipphi M."/>
            <person name="Freyberg S."/>
            <person name="Gallo A."/>
            <person name="Gournas C."/>
            <person name="Habgood R."/>
            <person name="Hainaut M."/>
            <person name="Harispe M.L."/>
            <person name="Henrissat B."/>
            <person name="Hilden K.S."/>
            <person name="Hope R."/>
            <person name="Hossain A."/>
            <person name="Karabika E."/>
            <person name="Karaffa L."/>
            <person name="Karanyi Z."/>
            <person name="Krasevec N."/>
            <person name="Kuo A."/>
            <person name="Kusch H."/>
            <person name="LaButti K."/>
            <person name="Lagendijk E.L."/>
            <person name="Lapidus A."/>
            <person name="Levasseur A."/>
            <person name="Lindquist E."/>
            <person name="Lipzen A."/>
            <person name="Logrieco A.F."/>
            <person name="MacCabe A."/>
            <person name="Maekelae M.R."/>
            <person name="Malavazi I."/>
            <person name="Melin P."/>
            <person name="Meyer V."/>
            <person name="Mielnichuk N."/>
            <person name="Miskei M."/>
            <person name="Molnar A.P."/>
            <person name="Mule G."/>
            <person name="Ngan C.Y."/>
            <person name="Orejas M."/>
            <person name="Orosz E."/>
            <person name="Ouedraogo J.P."/>
            <person name="Overkamp K.M."/>
            <person name="Park H.-S."/>
            <person name="Perrone G."/>
            <person name="Piumi F."/>
            <person name="Punt P.J."/>
            <person name="Ram A.F."/>
            <person name="Ramon A."/>
            <person name="Rauscher S."/>
            <person name="Record E."/>
            <person name="Riano-Pachon D.M."/>
            <person name="Robert V."/>
            <person name="Roehrig J."/>
            <person name="Ruller R."/>
            <person name="Salamov A."/>
            <person name="Salih N.S."/>
            <person name="Samson R.A."/>
            <person name="Sandor E."/>
            <person name="Sanguinetti M."/>
            <person name="Schuetze T."/>
            <person name="Sepcic K."/>
            <person name="Shelest E."/>
            <person name="Sherlock G."/>
            <person name="Sophianopoulou V."/>
            <person name="Squina F.M."/>
            <person name="Sun H."/>
            <person name="Susca A."/>
            <person name="Todd R.B."/>
            <person name="Tsang A."/>
            <person name="Unkles S.E."/>
            <person name="van de Wiele N."/>
            <person name="van Rossen-Uffink D."/>
            <person name="Oliveira J.V."/>
            <person name="Vesth T.C."/>
            <person name="Visser J."/>
            <person name="Yu J.-H."/>
            <person name="Zhou M."/>
            <person name="Andersen M.R."/>
            <person name="Archer D.B."/>
            <person name="Baker S.E."/>
            <person name="Benoit I."/>
            <person name="Brakhage A.A."/>
            <person name="Braus G.H."/>
            <person name="Fischer R."/>
            <person name="Frisvad J.C."/>
            <person name="Goldman G.H."/>
            <person name="Houbraken J."/>
            <person name="Oakley B."/>
            <person name="Pocsi I."/>
            <person name="Scazzocchio C."/>
            <person name="Seiboth B."/>
            <person name="vanKuyk P.A."/>
            <person name="Wortman J."/>
            <person name="Dyer P.S."/>
            <person name="Grigoriev I.V."/>
        </authorList>
    </citation>
    <scope>NUCLEOTIDE SEQUENCE [LARGE SCALE GENOMIC DNA]</scope>
    <source>
        <strain evidence="4">DTO 134E9</strain>
    </source>
</reference>
<keyword evidence="1" id="KW-0472">Membrane</keyword>
<evidence type="ECO:0000256" key="1">
    <source>
        <dbReference type="SAM" id="Phobius"/>
    </source>
</evidence>
<keyword evidence="2" id="KW-0732">Signal</keyword>
<feature type="signal peptide" evidence="2">
    <location>
        <begin position="1"/>
        <end position="18"/>
    </location>
</feature>
<feature type="transmembrane region" description="Helical" evidence="1">
    <location>
        <begin position="34"/>
        <end position="52"/>
    </location>
</feature>
<evidence type="ECO:0000313" key="3">
    <source>
        <dbReference type="EMBL" id="OJJ33036.1"/>
    </source>
</evidence>
<dbReference type="EMBL" id="KV878214">
    <property type="protein sequence ID" value="OJJ33036.1"/>
    <property type="molecule type" value="Genomic_DNA"/>
</dbReference>
<dbReference type="RefSeq" id="XP_040686713.1">
    <property type="nucleotide sequence ID" value="XM_040838512.1"/>
</dbReference>
<dbReference type="VEuPathDB" id="FungiDB:ASPWEDRAFT_602961"/>
<keyword evidence="1" id="KW-1133">Transmembrane helix</keyword>